<dbReference type="EMBL" id="BAAAHP010000074">
    <property type="protein sequence ID" value="GAA0934774.1"/>
    <property type="molecule type" value="Genomic_DNA"/>
</dbReference>
<dbReference type="Pfam" id="PF10128">
    <property type="entry name" value="OpcA_G6PD_assem"/>
    <property type="match status" value="1"/>
</dbReference>
<dbReference type="Pfam" id="PF20171">
    <property type="entry name" value="OpcA_G6PD_C"/>
    <property type="match status" value="1"/>
</dbReference>
<dbReference type="NCBIfam" id="TIGR00534">
    <property type="entry name" value="OpcA"/>
    <property type="match status" value="1"/>
</dbReference>
<sequence>MIVDLPSSTTSAVNRKIVELRERGGVLALGRVLTLVIITDDGADIEHSIEAANAASREHPCRVIVLARGQRRAAPRLDAQIRVGGDAGASEVIVLRGYGPLAADEAGAGMVTPLLLPDAPVVAYWPGDAPAVPSEHPVGKLAQRRITDALSARNPLRAFEQRRANHVAGDTDLTWTRLTLWRALLATALDTPPHEPVTGAVVAGETVSPSTDLLAGWLAVRLDAKVKRSPAESGEGLVTVRLDRRSGPVELVRPDGRTGTLRQPGQPDRLVALARREVRDCLAEELRRLDPDEIYGEALLGIGRITRGRTPVKVPAPAGV</sequence>
<name>A0ABN1PXJ9_9PSEU</name>
<dbReference type="PANTHER" id="PTHR38658:SF1">
    <property type="entry name" value="OXPP CYCLE PROTEIN OPCA-RELATED"/>
    <property type="match status" value="1"/>
</dbReference>
<keyword evidence="4" id="KW-1185">Reference proteome</keyword>
<dbReference type="Proteomes" id="UP001499967">
    <property type="component" value="Unassembled WGS sequence"/>
</dbReference>
<organism evidence="3 4">
    <name type="scientific">Pseudonocardia zijingensis</name>
    <dbReference type="NCBI Taxonomy" id="153376"/>
    <lineage>
        <taxon>Bacteria</taxon>
        <taxon>Bacillati</taxon>
        <taxon>Actinomycetota</taxon>
        <taxon>Actinomycetes</taxon>
        <taxon>Pseudonocardiales</taxon>
        <taxon>Pseudonocardiaceae</taxon>
        <taxon>Pseudonocardia</taxon>
    </lineage>
</organism>
<proteinExistence type="predicted"/>
<dbReference type="InterPro" id="IPR004555">
    <property type="entry name" value="G6PDH_assembly_OpcA"/>
</dbReference>
<dbReference type="InterPro" id="IPR046802">
    <property type="entry name" value="OpcA_G6PD_C"/>
</dbReference>
<dbReference type="RefSeq" id="WP_343941558.1">
    <property type="nucleotide sequence ID" value="NZ_BAAAHP010000074.1"/>
</dbReference>
<protein>
    <submittedName>
        <fullName evidence="3">Glucose-6-phosphate dehydrogenase assembly protein OpcA</fullName>
    </submittedName>
</protein>
<comment type="caution">
    <text evidence="3">The sequence shown here is derived from an EMBL/GenBank/DDBJ whole genome shotgun (WGS) entry which is preliminary data.</text>
</comment>
<gene>
    <name evidence="3" type="primary">opcA</name>
    <name evidence="3" type="ORF">GCM10009559_25630</name>
</gene>
<evidence type="ECO:0000259" key="2">
    <source>
        <dbReference type="Pfam" id="PF20171"/>
    </source>
</evidence>
<evidence type="ECO:0000313" key="3">
    <source>
        <dbReference type="EMBL" id="GAA0934774.1"/>
    </source>
</evidence>
<dbReference type="InterPro" id="IPR046801">
    <property type="entry name" value="OpcA_G6PD_N"/>
</dbReference>
<evidence type="ECO:0000259" key="1">
    <source>
        <dbReference type="Pfam" id="PF10128"/>
    </source>
</evidence>
<reference evidence="3 4" key="1">
    <citation type="journal article" date="2019" name="Int. J. Syst. Evol. Microbiol.">
        <title>The Global Catalogue of Microorganisms (GCM) 10K type strain sequencing project: providing services to taxonomists for standard genome sequencing and annotation.</title>
        <authorList>
            <consortium name="The Broad Institute Genomics Platform"/>
            <consortium name="The Broad Institute Genome Sequencing Center for Infectious Disease"/>
            <person name="Wu L."/>
            <person name="Ma J."/>
        </authorList>
    </citation>
    <scope>NUCLEOTIDE SEQUENCE [LARGE SCALE GENOMIC DNA]</scope>
    <source>
        <strain evidence="3 4">JCM 11117</strain>
    </source>
</reference>
<accession>A0ABN1PXJ9</accession>
<feature type="domain" description="Glucose-6-phosphate dehydrogenase assembly protein OpcA C-terminal" evidence="2">
    <location>
        <begin position="169"/>
        <end position="299"/>
    </location>
</feature>
<evidence type="ECO:0000313" key="4">
    <source>
        <dbReference type="Proteomes" id="UP001499967"/>
    </source>
</evidence>
<dbReference type="PANTHER" id="PTHR38658">
    <property type="entry name" value="OXPP CYCLE PROTEIN OPCA-RELATED"/>
    <property type="match status" value="1"/>
</dbReference>
<feature type="domain" description="Glucose-6-phosphate dehydrogenase assembly protein OpcA N-terminal" evidence="1">
    <location>
        <begin position="52"/>
        <end position="163"/>
    </location>
</feature>